<dbReference type="PANTHER" id="PTHR24096">
    <property type="entry name" value="LONG-CHAIN-FATTY-ACID--COA LIGASE"/>
    <property type="match status" value="1"/>
</dbReference>
<dbReference type="InterPro" id="IPR020845">
    <property type="entry name" value="AMP-binding_CS"/>
</dbReference>
<dbReference type="EMBL" id="MU001632">
    <property type="protein sequence ID" value="KAF2486144.1"/>
    <property type="molecule type" value="Genomic_DNA"/>
</dbReference>
<dbReference type="Gene3D" id="2.30.38.10">
    <property type="entry name" value="Luciferase, Domain 3"/>
    <property type="match status" value="1"/>
</dbReference>
<evidence type="ECO:0000259" key="3">
    <source>
        <dbReference type="Pfam" id="PF00501"/>
    </source>
</evidence>
<accession>A0A6A6Q2D0</accession>
<evidence type="ECO:0000256" key="1">
    <source>
        <dbReference type="ARBA" id="ARBA00006432"/>
    </source>
</evidence>
<dbReference type="Proteomes" id="UP000799767">
    <property type="component" value="Unassembled WGS sequence"/>
</dbReference>
<dbReference type="InterPro" id="IPR025110">
    <property type="entry name" value="AMP-bd_C"/>
</dbReference>
<sequence>MRVLKSLESDLEIPQVDLLTLLFDPKWGDAEDDTVLHVEAANPRNTVTKSEARDLVQRIAYVLRNNYGIGASESGRDIVLATSCGNPMIPVVFYSIVAAGGVYSGASTAFRPAELVRQMKDAGGDLRLLMCSAEYEQSTVQAAKLCGFPLDQILVLDYSTPKQWTLRTSDRKDALKLGQGQRMDWERITDLKKLETTTTCLLYSSGTTGLPKGVRLSQWSLVANCVCTMYVGKRFKAQSKNSFKFSTIGHLPMANVAGISLYSCNPFYLGGTVYWMDSFDFDRFLDYQRQFKPSYQFSVPPIWLRIAKSPKVTDQFDSLQVAVTGSAPIGKETMQEARQKLGKGKAFLSQTWGTTETAGVIAALDWRVDDKSWSVGTLCPNITMRILDENDNDVADPSRDPGEFLIGGPILAEGYHNNDKANRETFVDGWYRTGDIGVYKDGLVYIMDRKKELIKFKGNQVAPAELEALLTSHPKIEDAGVIGIWNREQETELPQAWVVRRQGSNDTPISEQEILDFVKENVSGYKQLRGGIVWVDEIPKSASGKILRKELKARAEELKAKL</sequence>
<evidence type="ECO:0000313" key="6">
    <source>
        <dbReference type="Proteomes" id="UP000799767"/>
    </source>
</evidence>
<evidence type="ECO:0000313" key="5">
    <source>
        <dbReference type="EMBL" id="KAF2486144.1"/>
    </source>
</evidence>
<dbReference type="OrthoDB" id="1898221at2759"/>
<gene>
    <name evidence="5" type="ORF">BDY17DRAFT_320960</name>
</gene>
<dbReference type="Gene3D" id="3.40.50.980">
    <property type="match status" value="2"/>
</dbReference>
<dbReference type="SUPFAM" id="SSF56801">
    <property type="entry name" value="Acetyl-CoA synthetase-like"/>
    <property type="match status" value="1"/>
</dbReference>
<feature type="domain" description="AMP-dependent synthetase/ligase" evidence="3">
    <location>
        <begin position="38"/>
        <end position="416"/>
    </location>
</feature>
<organism evidence="5 6">
    <name type="scientific">Neohortaea acidophila</name>
    <dbReference type="NCBI Taxonomy" id="245834"/>
    <lineage>
        <taxon>Eukaryota</taxon>
        <taxon>Fungi</taxon>
        <taxon>Dikarya</taxon>
        <taxon>Ascomycota</taxon>
        <taxon>Pezizomycotina</taxon>
        <taxon>Dothideomycetes</taxon>
        <taxon>Dothideomycetidae</taxon>
        <taxon>Mycosphaerellales</taxon>
        <taxon>Teratosphaeriaceae</taxon>
        <taxon>Neohortaea</taxon>
    </lineage>
</organism>
<protein>
    <submittedName>
        <fullName evidence="5">AMP-binding enzyme</fullName>
    </submittedName>
</protein>
<dbReference type="GO" id="GO:0019748">
    <property type="term" value="P:secondary metabolic process"/>
    <property type="evidence" value="ECO:0007669"/>
    <property type="project" value="TreeGrafter"/>
</dbReference>
<name>A0A6A6Q2D0_9PEZI</name>
<dbReference type="AlphaFoldDB" id="A0A6A6Q2D0"/>
<dbReference type="Gene3D" id="3.30.300.30">
    <property type="match status" value="1"/>
</dbReference>
<dbReference type="Pfam" id="PF13193">
    <property type="entry name" value="AMP-binding_C"/>
    <property type="match status" value="1"/>
</dbReference>
<reference evidence="5" key="1">
    <citation type="journal article" date="2020" name="Stud. Mycol.">
        <title>101 Dothideomycetes genomes: a test case for predicting lifestyles and emergence of pathogens.</title>
        <authorList>
            <person name="Haridas S."/>
            <person name="Albert R."/>
            <person name="Binder M."/>
            <person name="Bloem J."/>
            <person name="Labutti K."/>
            <person name="Salamov A."/>
            <person name="Andreopoulos B."/>
            <person name="Baker S."/>
            <person name="Barry K."/>
            <person name="Bills G."/>
            <person name="Bluhm B."/>
            <person name="Cannon C."/>
            <person name="Castanera R."/>
            <person name="Culley D."/>
            <person name="Daum C."/>
            <person name="Ezra D."/>
            <person name="Gonzalez J."/>
            <person name="Henrissat B."/>
            <person name="Kuo A."/>
            <person name="Liang C."/>
            <person name="Lipzen A."/>
            <person name="Lutzoni F."/>
            <person name="Magnuson J."/>
            <person name="Mondo S."/>
            <person name="Nolan M."/>
            <person name="Ohm R."/>
            <person name="Pangilinan J."/>
            <person name="Park H.-J."/>
            <person name="Ramirez L."/>
            <person name="Alfaro M."/>
            <person name="Sun H."/>
            <person name="Tritt A."/>
            <person name="Yoshinaga Y."/>
            <person name="Zwiers L.-H."/>
            <person name="Turgeon B."/>
            <person name="Goodwin S."/>
            <person name="Spatafora J."/>
            <person name="Crous P."/>
            <person name="Grigoriev I."/>
        </authorList>
    </citation>
    <scope>NUCLEOTIDE SEQUENCE</scope>
    <source>
        <strain evidence="5">CBS 113389</strain>
    </source>
</reference>
<proteinExistence type="inferred from homology"/>
<dbReference type="Pfam" id="PF00501">
    <property type="entry name" value="AMP-binding"/>
    <property type="match status" value="1"/>
</dbReference>
<evidence type="ECO:0000259" key="4">
    <source>
        <dbReference type="Pfam" id="PF13193"/>
    </source>
</evidence>
<comment type="similarity">
    <text evidence="1">Belongs to the ATP-dependent AMP-binding enzyme family.</text>
</comment>
<dbReference type="PROSITE" id="PS00455">
    <property type="entry name" value="AMP_BINDING"/>
    <property type="match status" value="1"/>
</dbReference>
<dbReference type="PANTHER" id="PTHR24096:SF149">
    <property type="entry name" value="AMP-BINDING DOMAIN-CONTAINING PROTEIN-RELATED"/>
    <property type="match status" value="1"/>
</dbReference>
<dbReference type="RefSeq" id="XP_033592713.1">
    <property type="nucleotide sequence ID" value="XM_033736537.1"/>
</dbReference>
<dbReference type="GO" id="GO:0016405">
    <property type="term" value="F:CoA-ligase activity"/>
    <property type="evidence" value="ECO:0007669"/>
    <property type="project" value="TreeGrafter"/>
</dbReference>
<keyword evidence="6" id="KW-1185">Reference proteome</keyword>
<feature type="domain" description="AMP-binding enzyme C-terminal" evidence="4">
    <location>
        <begin position="465"/>
        <end position="545"/>
    </location>
</feature>
<dbReference type="InterPro" id="IPR000873">
    <property type="entry name" value="AMP-dep_synth/lig_dom"/>
</dbReference>
<evidence type="ECO:0000256" key="2">
    <source>
        <dbReference type="ARBA" id="ARBA00022598"/>
    </source>
</evidence>
<dbReference type="GeneID" id="54477539"/>
<dbReference type="FunFam" id="3.30.300.30:FF:000007">
    <property type="entry name" value="4-coumarate--CoA ligase 2"/>
    <property type="match status" value="1"/>
</dbReference>
<keyword evidence="2" id="KW-0436">Ligase</keyword>
<dbReference type="InterPro" id="IPR045851">
    <property type="entry name" value="AMP-bd_C_sf"/>
</dbReference>